<reference evidence="7 8" key="1">
    <citation type="journal article" date="2019" name="Int. J. Syst. Evol. Microbiol.">
        <title>The Global Catalogue of Microorganisms (GCM) 10K type strain sequencing project: providing services to taxonomists for standard genome sequencing and annotation.</title>
        <authorList>
            <consortium name="The Broad Institute Genomics Platform"/>
            <consortium name="The Broad Institute Genome Sequencing Center for Infectious Disease"/>
            <person name="Wu L."/>
            <person name="Ma J."/>
        </authorList>
    </citation>
    <scope>NUCLEOTIDE SEQUENCE [LARGE SCALE GENOMIC DNA]</scope>
    <source>
        <strain evidence="7 8">JCM 16242</strain>
    </source>
</reference>
<evidence type="ECO:0000256" key="2">
    <source>
        <dbReference type="ARBA" id="ARBA00023015"/>
    </source>
</evidence>
<evidence type="ECO:0000256" key="3">
    <source>
        <dbReference type="ARBA" id="ARBA00023125"/>
    </source>
</evidence>
<evidence type="ECO:0000313" key="8">
    <source>
        <dbReference type="Proteomes" id="UP001500657"/>
    </source>
</evidence>
<sequence length="303" mass="33979">MDLQQLNFRHLFAFWKVTTEGRLTQAAQSLHVSQSTLSSQIRHLEERLGHPLFERRGRQLLLTATGQQVYRYAENIFGLGEEMLGWLDGHYQGMTRVRIGGVSTMSRNYQENLLRPMMRDPSVILIIESGMLDELIQRLVQHKLDLVLANSPVSSTPDLPLHTKFLGSQEISVVGQTAIWGGRKLRIPEDLDGLPVALPGPRHALRAEFDALCSSANVAPLLRAEIDDMTMLRLVARDSGWLTILPAVVVQDELESGALTRVGHSDLLRERFYAITTQPRQHPAALDQLLETVSAPEAQEQKV</sequence>
<keyword evidence="2" id="KW-0805">Transcription regulation</keyword>
<accession>A0ABN0U5C9</accession>
<keyword evidence="8" id="KW-1185">Reference proteome</keyword>
<dbReference type="InterPro" id="IPR000847">
    <property type="entry name" value="LysR_HTH_N"/>
</dbReference>
<keyword evidence="3" id="KW-0238">DNA-binding</keyword>
<gene>
    <name evidence="7" type="ORF">GCM10009126_00510</name>
</gene>
<evidence type="ECO:0000259" key="6">
    <source>
        <dbReference type="PROSITE" id="PS50931"/>
    </source>
</evidence>
<comment type="caution">
    <text evidence="7">The sequence shown here is derived from an EMBL/GenBank/DDBJ whole genome shotgun (WGS) entry which is preliminary data.</text>
</comment>
<dbReference type="InterPro" id="IPR036388">
    <property type="entry name" value="WH-like_DNA-bd_sf"/>
</dbReference>
<dbReference type="SUPFAM" id="SSF46785">
    <property type="entry name" value="Winged helix' DNA-binding domain"/>
    <property type="match status" value="1"/>
</dbReference>
<dbReference type="Gene3D" id="3.40.190.290">
    <property type="match status" value="1"/>
</dbReference>
<dbReference type="EMBL" id="BAAAFO010000001">
    <property type="protein sequence ID" value="GAA0238833.1"/>
    <property type="molecule type" value="Genomic_DNA"/>
</dbReference>
<evidence type="ECO:0000256" key="1">
    <source>
        <dbReference type="ARBA" id="ARBA00009437"/>
    </source>
</evidence>
<dbReference type="InterPro" id="IPR005119">
    <property type="entry name" value="LysR_subst-bd"/>
</dbReference>
<evidence type="ECO:0000313" key="7">
    <source>
        <dbReference type="EMBL" id="GAA0238833.1"/>
    </source>
</evidence>
<evidence type="ECO:0000256" key="4">
    <source>
        <dbReference type="ARBA" id="ARBA00023159"/>
    </source>
</evidence>
<dbReference type="PROSITE" id="PS50931">
    <property type="entry name" value="HTH_LYSR"/>
    <property type="match status" value="1"/>
</dbReference>
<keyword evidence="5" id="KW-0804">Transcription</keyword>
<comment type="similarity">
    <text evidence="1">Belongs to the LysR transcriptional regulatory family.</text>
</comment>
<dbReference type="Proteomes" id="UP001500657">
    <property type="component" value="Unassembled WGS sequence"/>
</dbReference>
<dbReference type="Pfam" id="PF03466">
    <property type="entry name" value="LysR_substrate"/>
    <property type="match status" value="1"/>
</dbReference>
<dbReference type="PANTHER" id="PTHR30293">
    <property type="entry name" value="TRANSCRIPTIONAL REGULATORY PROTEIN NAC-RELATED"/>
    <property type="match status" value="1"/>
</dbReference>
<feature type="domain" description="HTH lysR-type" evidence="6">
    <location>
        <begin position="6"/>
        <end position="63"/>
    </location>
</feature>
<proteinExistence type="inferred from homology"/>
<keyword evidence="4" id="KW-0010">Activator</keyword>
<protein>
    <submittedName>
        <fullName evidence="7">LysR family transcriptional regulator</fullName>
    </submittedName>
</protein>
<dbReference type="Pfam" id="PF00126">
    <property type="entry name" value="HTH_1"/>
    <property type="match status" value="1"/>
</dbReference>
<dbReference type="Gene3D" id="1.10.10.10">
    <property type="entry name" value="Winged helix-like DNA-binding domain superfamily/Winged helix DNA-binding domain"/>
    <property type="match status" value="1"/>
</dbReference>
<organism evidence="7 8">
    <name type="scientific">Rhodanobacter caeni</name>
    <dbReference type="NCBI Taxonomy" id="657654"/>
    <lineage>
        <taxon>Bacteria</taxon>
        <taxon>Pseudomonadati</taxon>
        <taxon>Pseudomonadota</taxon>
        <taxon>Gammaproteobacteria</taxon>
        <taxon>Lysobacterales</taxon>
        <taxon>Rhodanobacteraceae</taxon>
        <taxon>Rhodanobacter</taxon>
    </lineage>
</organism>
<evidence type="ECO:0000256" key="5">
    <source>
        <dbReference type="ARBA" id="ARBA00023163"/>
    </source>
</evidence>
<name>A0ABN0U5C9_9GAMM</name>
<dbReference type="PANTHER" id="PTHR30293:SF2">
    <property type="entry name" value="TRANSCRIPTIONAL ACTIVATOR PROTEIN NHAR"/>
    <property type="match status" value="1"/>
</dbReference>
<dbReference type="SUPFAM" id="SSF53850">
    <property type="entry name" value="Periplasmic binding protein-like II"/>
    <property type="match status" value="1"/>
</dbReference>
<dbReference type="RefSeq" id="WP_343879043.1">
    <property type="nucleotide sequence ID" value="NZ_BAAAFO010000001.1"/>
</dbReference>
<dbReference type="InterPro" id="IPR036390">
    <property type="entry name" value="WH_DNA-bd_sf"/>
</dbReference>
<dbReference type="PRINTS" id="PR00039">
    <property type="entry name" value="HTHLYSR"/>
</dbReference>